<evidence type="ECO:0000313" key="10">
    <source>
        <dbReference type="Proteomes" id="UP001305779"/>
    </source>
</evidence>
<evidence type="ECO:0000313" key="9">
    <source>
        <dbReference type="EMBL" id="KAK4497494.1"/>
    </source>
</evidence>
<proteinExistence type="inferred from homology"/>
<feature type="transmembrane region" description="Helical" evidence="7">
    <location>
        <begin position="59"/>
        <end position="81"/>
    </location>
</feature>
<keyword evidence="3 7" id="KW-0812">Transmembrane</keyword>
<feature type="transmembrane region" description="Helical" evidence="7">
    <location>
        <begin position="260"/>
        <end position="282"/>
    </location>
</feature>
<feature type="transmembrane region" description="Helical" evidence="7">
    <location>
        <begin position="132"/>
        <end position="151"/>
    </location>
</feature>
<comment type="similarity">
    <text evidence="2">Belongs to the amino acid/polyamine transporter 2 family.</text>
</comment>
<keyword evidence="5 7" id="KW-0472">Membrane</keyword>
<dbReference type="InterPro" id="IPR013057">
    <property type="entry name" value="AA_transpt_TM"/>
</dbReference>
<evidence type="ECO:0000256" key="4">
    <source>
        <dbReference type="ARBA" id="ARBA00022989"/>
    </source>
</evidence>
<gene>
    <name evidence="9" type="ORF">PRZ48_011945</name>
</gene>
<evidence type="ECO:0000256" key="2">
    <source>
        <dbReference type="ARBA" id="ARBA00008066"/>
    </source>
</evidence>
<dbReference type="Proteomes" id="UP001305779">
    <property type="component" value="Unassembled WGS sequence"/>
</dbReference>
<evidence type="ECO:0000256" key="1">
    <source>
        <dbReference type="ARBA" id="ARBA00004141"/>
    </source>
</evidence>
<evidence type="ECO:0000256" key="3">
    <source>
        <dbReference type="ARBA" id="ARBA00022692"/>
    </source>
</evidence>
<feature type="transmembrane region" description="Helical" evidence="7">
    <location>
        <begin position="375"/>
        <end position="396"/>
    </location>
</feature>
<comment type="subcellular location">
    <subcellularLocation>
        <location evidence="1">Membrane</location>
        <topology evidence="1">Multi-pass membrane protein</topology>
    </subcellularLocation>
</comment>
<accession>A0ABR0E7T7</accession>
<name>A0ABR0E7T7_ZASCE</name>
<feature type="transmembrane region" description="Helical" evidence="7">
    <location>
        <begin position="342"/>
        <end position="363"/>
    </location>
</feature>
<evidence type="ECO:0000256" key="7">
    <source>
        <dbReference type="SAM" id="Phobius"/>
    </source>
</evidence>
<organism evidence="9 10">
    <name type="scientific">Zasmidium cellare</name>
    <name type="common">Wine cellar mold</name>
    <name type="synonym">Racodium cellare</name>
    <dbReference type="NCBI Taxonomy" id="395010"/>
    <lineage>
        <taxon>Eukaryota</taxon>
        <taxon>Fungi</taxon>
        <taxon>Dikarya</taxon>
        <taxon>Ascomycota</taxon>
        <taxon>Pezizomycotina</taxon>
        <taxon>Dothideomycetes</taxon>
        <taxon>Dothideomycetidae</taxon>
        <taxon>Mycosphaerellales</taxon>
        <taxon>Mycosphaerellaceae</taxon>
        <taxon>Zasmidium</taxon>
    </lineage>
</organism>
<evidence type="ECO:0000256" key="6">
    <source>
        <dbReference type="SAM" id="MobiDB-lite"/>
    </source>
</evidence>
<evidence type="ECO:0000259" key="8">
    <source>
        <dbReference type="Pfam" id="PF01490"/>
    </source>
</evidence>
<dbReference type="PANTHER" id="PTHR22950:SF479">
    <property type="entry name" value="AMINO ACID TRANSPORTER (EUROFUNG)-RELATED"/>
    <property type="match status" value="1"/>
</dbReference>
<feature type="compositionally biased region" description="Basic and acidic residues" evidence="6">
    <location>
        <begin position="1"/>
        <end position="19"/>
    </location>
</feature>
<protein>
    <recommendedName>
        <fullName evidence="8">Amino acid transporter transmembrane domain-containing protein</fullName>
    </recommendedName>
</protein>
<dbReference type="PANTHER" id="PTHR22950">
    <property type="entry name" value="AMINO ACID TRANSPORTER"/>
    <property type="match status" value="1"/>
</dbReference>
<keyword evidence="10" id="KW-1185">Reference proteome</keyword>
<sequence>MSDSSREREISKEAYREDAAPTQRRTSRYGDDWNLKMDPFGDESNAQVKYRTLTWWQTSLLMIAETVSLGILSLPSVMAAIGMVPGLILLVTLGAAASYTGYVYGQFKAAYPHVANMADAGEVLMGAFGREFVGTAQIFVLGSHLLTFTIAFNAITGHATCTIVWGVVGLCAFFILSLPRTLKKVSYMSIASFISIVGAVFITLIAVAIEKPGRTVDATVTTQFAPAFSSAMNICFAYAGHMAFFSFISEMKKPEDFPKALAGLQISDISLYIVTAVVIYTYAGPDVASPALGSTTPVVKKVAYGIALPTIVIAGVIYANVAAKQIYVRLFRGTRHIHESTWLSVGTWIGIVLSLWIIGWVIAESIPVFNDLNSLIVALFVSWFTYGLPGVFWLFINYGQWFKNWKKAILTIVNMLLVVLGAAICGIGLYATGTAIHDDAGSGASWSCADNS</sequence>
<comment type="caution">
    <text evidence="9">The sequence shown here is derived from an EMBL/GenBank/DDBJ whole genome shotgun (WGS) entry which is preliminary data.</text>
</comment>
<dbReference type="EMBL" id="JAXOVC010000009">
    <property type="protein sequence ID" value="KAK4497494.1"/>
    <property type="molecule type" value="Genomic_DNA"/>
</dbReference>
<reference evidence="9 10" key="1">
    <citation type="journal article" date="2023" name="G3 (Bethesda)">
        <title>A chromosome-level genome assembly of Zasmidium syzygii isolated from banana leaves.</title>
        <authorList>
            <person name="van Westerhoven A.C."/>
            <person name="Mehrabi R."/>
            <person name="Talebi R."/>
            <person name="Steentjes M.B.F."/>
            <person name="Corcolon B."/>
            <person name="Chong P.A."/>
            <person name="Kema G.H.J."/>
            <person name="Seidl M.F."/>
        </authorList>
    </citation>
    <scope>NUCLEOTIDE SEQUENCE [LARGE SCALE GENOMIC DNA]</scope>
    <source>
        <strain evidence="9 10">P124</strain>
    </source>
</reference>
<feature type="transmembrane region" description="Helical" evidence="7">
    <location>
        <begin position="190"/>
        <end position="209"/>
    </location>
</feature>
<feature type="transmembrane region" description="Helical" evidence="7">
    <location>
        <begin position="302"/>
        <end position="321"/>
    </location>
</feature>
<keyword evidence="4 7" id="KW-1133">Transmembrane helix</keyword>
<evidence type="ECO:0000256" key="5">
    <source>
        <dbReference type="ARBA" id="ARBA00023136"/>
    </source>
</evidence>
<feature type="transmembrane region" description="Helical" evidence="7">
    <location>
        <begin position="229"/>
        <end position="248"/>
    </location>
</feature>
<dbReference type="Gene3D" id="1.20.1740.10">
    <property type="entry name" value="Amino acid/polyamine transporter I"/>
    <property type="match status" value="1"/>
</dbReference>
<feature type="transmembrane region" description="Helical" evidence="7">
    <location>
        <begin position="408"/>
        <end position="431"/>
    </location>
</feature>
<feature type="domain" description="Amino acid transporter transmembrane" evidence="8">
    <location>
        <begin position="52"/>
        <end position="432"/>
    </location>
</feature>
<dbReference type="Pfam" id="PF01490">
    <property type="entry name" value="Aa_trans"/>
    <property type="match status" value="1"/>
</dbReference>
<feature type="region of interest" description="Disordered" evidence="6">
    <location>
        <begin position="1"/>
        <end position="30"/>
    </location>
</feature>
<feature type="transmembrane region" description="Helical" evidence="7">
    <location>
        <begin position="87"/>
        <end position="105"/>
    </location>
</feature>
<feature type="transmembrane region" description="Helical" evidence="7">
    <location>
        <begin position="157"/>
        <end position="178"/>
    </location>
</feature>